<dbReference type="RefSeq" id="WP_317084494.1">
    <property type="nucleotide sequence ID" value="NZ_CP136594.1"/>
</dbReference>
<sequence length="175" mass="19329">MIDAVIAREGGYSNHPADRGGETRWGITKGVARQHGYQGAMRLLPREQAVDIYTRIYWLRPRLDDVAKRAPALAAELFDIAVNMGAGIAIGFLQRALNALNRGGRDYGDIAVDRVIGPKTLAALEYFLSHRGQKAESVLLRAVDSLQGARYISLAESRPANEAFLYGWLAHRTRP</sequence>
<dbReference type="InterPro" id="IPR008565">
    <property type="entry name" value="TtsA-like_GH18_dom"/>
</dbReference>
<dbReference type="AlphaFoldDB" id="A0AA97F9Y1"/>
<organism evidence="3 4">
    <name type="scientific">Alterisphingorhabdus coralli</name>
    <dbReference type="NCBI Taxonomy" id="3071408"/>
    <lineage>
        <taxon>Bacteria</taxon>
        <taxon>Pseudomonadati</taxon>
        <taxon>Pseudomonadota</taxon>
        <taxon>Alphaproteobacteria</taxon>
        <taxon>Sphingomonadales</taxon>
        <taxon>Sphingomonadaceae</taxon>
        <taxon>Alterisphingorhabdus (ex Yan et al. 2024)</taxon>
    </lineage>
</organism>
<keyword evidence="3" id="KW-0378">Hydrolase</keyword>
<name>A0AA97F9Y1_9SPHN</name>
<dbReference type="SUPFAM" id="SSF53955">
    <property type="entry name" value="Lysozyme-like"/>
    <property type="match status" value="1"/>
</dbReference>
<keyword evidence="4" id="KW-1185">Reference proteome</keyword>
<gene>
    <name evidence="3" type="ORF">RB602_10515</name>
</gene>
<accession>A0AA97F9Y1</accession>
<feature type="domain" description="TtsA-like Glycoside hydrolase family 108" evidence="1">
    <location>
        <begin position="3"/>
        <end position="85"/>
    </location>
</feature>
<dbReference type="InterPro" id="IPR023346">
    <property type="entry name" value="Lysozyme-like_dom_sf"/>
</dbReference>
<evidence type="ECO:0000259" key="2">
    <source>
        <dbReference type="Pfam" id="PF09374"/>
    </source>
</evidence>
<dbReference type="Gene3D" id="1.20.141.10">
    <property type="entry name" value="Chitosanase, subunit A, domain 1"/>
    <property type="match status" value="1"/>
</dbReference>
<proteinExistence type="predicted"/>
<dbReference type="KEGG" id="acoa:RB602_10515"/>
<feature type="domain" description="Peptidoglycan binding" evidence="2">
    <location>
        <begin position="89"/>
        <end position="172"/>
    </location>
</feature>
<evidence type="ECO:0000313" key="4">
    <source>
        <dbReference type="Proteomes" id="UP001302429"/>
    </source>
</evidence>
<evidence type="ECO:0000259" key="1">
    <source>
        <dbReference type="Pfam" id="PF05838"/>
    </source>
</evidence>
<reference evidence="3 4" key="1">
    <citation type="submission" date="2023-10" db="EMBL/GenBank/DDBJ databases">
        <title>Complete genome sequence of a Sphingomonadaceae bacterium.</title>
        <authorList>
            <person name="Yan C."/>
        </authorList>
    </citation>
    <scope>NUCLEOTIDE SEQUENCE [LARGE SCALE GENOMIC DNA]</scope>
    <source>
        <strain evidence="3 4">SCSIO 66989</strain>
    </source>
</reference>
<evidence type="ECO:0000313" key="3">
    <source>
        <dbReference type="EMBL" id="WOE76636.1"/>
    </source>
</evidence>
<dbReference type="GO" id="GO:0016787">
    <property type="term" value="F:hydrolase activity"/>
    <property type="evidence" value="ECO:0007669"/>
    <property type="project" value="UniProtKB-KW"/>
</dbReference>
<dbReference type="CDD" id="cd13926">
    <property type="entry name" value="N-acetylmuramidase_GH108"/>
    <property type="match status" value="1"/>
</dbReference>
<dbReference type="EMBL" id="CP136594">
    <property type="protein sequence ID" value="WOE76636.1"/>
    <property type="molecule type" value="Genomic_DNA"/>
</dbReference>
<dbReference type="InterPro" id="IPR018537">
    <property type="entry name" value="Peptidoglycan-bd_3"/>
</dbReference>
<protein>
    <submittedName>
        <fullName evidence="3">Glycosyl hydrolase 108 family protein</fullName>
    </submittedName>
</protein>
<dbReference type="Pfam" id="PF09374">
    <property type="entry name" value="PG_binding_3"/>
    <property type="match status" value="1"/>
</dbReference>
<dbReference type="Pfam" id="PF05838">
    <property type="entry name" value="Glyco_hydro_108"/>
    <property type="match status" value="1"/>
</dbReference>
<dbReference type="Proteomes" id="UP001302429">
    <property type="component" value="Chromosome"/>
</dbReference>